<keyword evidence="3" id="KW-1185">Reference proteome</keyword>
<sequence length="148" mass="16555">MQCLHSKLHSQVRNSNNSRQCSSIQALAPRPLRHVCQLRPVGHLIVVASTQPDTEEARSPLDAPQEWEAPQPSKRPDIFPEFEKPERVFLPKPLPGDPEMPDEEEEESKKRTEPGDPDPEAPPGEPTEPEGDPNQDPEKSPNIPTIPE</sequence>
<gene>
    <name evidence="2" type="ORF">BQ4739_LOCUS2618</name>
</gene>
<dbReference type="AlphaFoldDB" id="A0A383VCI8"/>
<reference evidence="2 3" key="1">
    <citation type="submission" date="2016-10" db="EMBL/GenBank/DDBJ databases">
        <authorList>
            <person name="Cai Z."/>
        </authorList>
    </citation>
    <scope>NUCLEOTIDE SEQUENCE [LARGE SCALE GENOMIC DNA]</scope>
</reference>
<dbReference type="PANTHER" id="PTHR35713:SF1">
    <property type="entry name" value="ARGININE_SERINE-RICH-LIKE SPLICING FACTOR"/>
    <property type="match status" value="1"/>
</dbReference>
<dbReference type="Proteomes" id="UP000256970">
    <property type="component" value="Unassembled WGS sequence"/>
</dbReference>
<organism evidence="2 3">
    <name type="scientific">Tetradesmus obliquus</name>
    <name type="common">Green alga</name>
    <name type="synonym">Acutodesmus obliquus</name>
    <dbReference type="NCBI Taxonomy" id="3088"/>
    <lineage>
        <taxon>Eukaryota</taxon>
        <taxon>Viridiplantae</taxon>
        <taxon>Chlorophyta</taxon>
        <taxon>core chlorophytes</taxon>
        <taxon>Chlorophyceae</taxon>
        <taxon>CS clade</taxon>
        <taxon>Sphaeropleales</taxon>
        <taxon>Scenedesmaceae</taxon>
        <taxon>Tetradesmus</taxon>
    </lineage>
</organism>
<name>A0A383VCI8_TETOB</name>
<dbReference type="EMBL" id="FNXT01000198">
    <property type="protein sequence ID" value="SZX62076.1"/>
    <property type="molecule type" value="Genomic_DNA"/>
</dbReference>
<proteinExistence type="predicted"/>
<feature type="region of interest" description="Disordered" evidence="1">
    <location>
        <begin position="49"/>
        <end position="148"/>
    </location>
</feature>
<feature type="compositionally biased region" description="Basic and acidic residues" evidence="1">
    <location>
        <begin position="74"/>
        <end position="89"/>
    </location>
</feature>
<dbReference type="PANTHER" id="PTHR35713">
    <property type="entry name" value="ARGININE/SERINE-RICH-LIKE SPLICING FACTOR"/>
    <property type="match status" value="1"/>
</dbReference>
<evidence type="ECO:0000313" key="2">
    <source>
        <dbReference type="EMBL" id="SZX62076.1"/>
    </source>
</evidence>
<protein>
    <submittedName>
        <fullName evidence="2">Uncharacterized protein</fullName>
    </submittedName>
</protein>
<evidence type="ECO:0000313" key="3">
    <source>
        <dbReference type="Proteomes" id="UP000256970"/>
    </source>
</evidence>
<evidence type="ECO:0000256" key="1">
    <source>
        <dbReference type="SAM" id="MobiDB-lite"/>
    </source>
</evidence>
<accession>A0A383VCI8</accession>